<proteinExistence type="predicted"/>
<keyword evidence="2" id="KW-0812">Transmembrane</keyword>
<feature type="signal peptide" evidence="3">
    <location>
        <begin position="1"/>
        <end position="20"/>
    </location>
</feature>
<dbReference type="Proteomes" id="UP000831537">
    <property type="component" value="Chromosome"/>
</dbReference>
<feature type="transmembrane region" description="Helical" evidence="2">
    <location>
        <begin position="415"/>
        <end position="436"/>
    </location>
</feature>
<feature type="transmembrane region" description="Helical" evidence="2">
    <location>
        <begin position="233"/>
        <end position="253"/>
    </location>
</feature>
<dbReference type="Pfam" id="PF20990">
    <property type="entry name" value="DUF2207_C"/>
    <property type="match status" value="1"/>
</dbReference>
<accession>A0ABY4GUW5</accession>
<reference evidence="6 7" key="1">
    <citation type="submission" date="2022-04" db="EMBL/GenBank/DDBJ databases">
        <title>Gracilibacillus sp. isolated from saltern.</title>
        <authorList>
            <person name="Won M."/>
            <person name="Lee C.-M."/>
            <person name="Woen H.-Y."/>
            <person name="Kwon S.-W."/>
        </authorList>
    </citation>
    <scope>NUCLEOTIDE SEQUENCE [LARGE SCALE GENOMIC DNA]</scope>
    <source>
        <strain evidence="6 7">SSPM10-3</strain>
    </source>
</reference>
<protein>
    <submittedName>
        <fullName evidence="6">DUF2207 domain-containing protein</fullName>
    </submittedName>
</protein>
<evidence type="ECO:0000256" key="1">
    <source>
        <dbReference type="SAM" id="MobiDB-lite"/>
    </source>
</evidence>
<dbReference type="RefSeq" id="WP_244747916.1">
    <property type="nucleotide sequence ID" value="NZ_CP095071.1"/>
</dbReference>
<evidence type="ECO:0000256" key="2">
    <source>
        <dbReference type="SAM" id="Phobius"/>
    </source>
</evidence>
<dbReference type="InterPro" id="IPR018702">
    <property type="entry name" value="DUF2207"/>
</dbReference>
<keyword evidence="7" id="KW-1185">Reference proteome</keyword>
<evidence type="ECO:0000313" key="7">
    <source>
        <dbReference type="Proteomes" id="UP000831537"/>
    </source>
</evidence>
<evidence type="ECO:0000313" key="6">
    <source>
        <dbReference type="EMBL" id="UOQ87452.1"/>
    </source>
</evidence>
<dbReference type="InterPro" id="IPR048389">
    <property type="entry name" value="YciQ-like_C"/>
</dbReference>
<sequence>MVLLLTILVSMFALPQHVFAVDYSIENTEINAYLQENGDVQVTEQHTYQFDDEFNGITRALIPKEQTQIIDFQASENNTALTVEQEENLYKIYRSGSDQKISIDLSYTITNGVEVYTDLAQFYWPFFDNSNESAYLNMDIYIHPPQSTGDALALGYDEAYETSTIAPDGVVHFAMGEVPSGRNGDIRVAYDASLFAASTMFDGTIREEMEADQIRLAEEAAAYENRKEMLSRISPYLISGVTIYLLLLFITVWRRKQSRLLEAERSISSLLSLPNSNMSLPATILYMRNMSPKSDLLVAALLDLVRKGYVKRDGDRTFVSVDSKQDYQHESILINWLFHKIGDHGVFSLSALDTYVQDKHNHSDYHSDYQKWVQAVKKELKKHALIDKQIGLRWMTAIVGLFLIPFSIILGVHSIFTPMVFSIMLSLIFILFAMIYQPKTVEGVRIKQQWEQLHSNYSNISEQEWNDWMSDQQMQAYIYAIGTGHKAMQKKSEHLSKSFTGPATTDTTSQTNDIVMLVLIASTMTQEFDKAGTIVSATTSSGNAGGGAGVGGGGGGSGAF</sequence>
<evidence type="ECO:0000256" key="3">
    <source>
        <dbReference type="SAM" id="SignalP"/>
    </source>
</evidence>
<feature type="domain" description="Predicted membrane protein YciQ-like C-terminal" evidence="5">
    <location>
        <begin position="281"/>
        <end position="455"/>
    </location>
</feature>
<gene>
    <name evidence="6" type="ORF">MUN87_07905</name>
</gene>
<feature type="domain" description="DUF2207" evidence="4">
    <location>
        <begin position="24"/>
        <end position="189"/>
    </location>
</feature>
<evidence type="ECO:0000259" key="4">
    <source>
        <dbReference type="Pfam" id="PF09972"/>
    </source>
</evidence>
<feature type="transmembrane region" description="Helical" evidence="2">
    <location>
        <begin position="390"/>
        <end position="409"/>
    </location>
</feature>
<name>A0ABY4GUW5_9BACI</name>
<feature type="region of interest" description="Disordered" evidence="1">
    <location>
        <begin position="539"/>
        <end position="560"/>
    </location>
</feature>
<keyword evidence="2" id="KW-1133">Transmembrane helix</keyword>
<keyword evidence="2" id="KW-0472">Membrane</keyword>
<feature type="compositionally biased region" description="Gly residues" evidence="1">
    <location>
        <begin position="543"/>
        <end position="560"/>
    </location>
</feature>
<evidence type="ECO:0000259" key="5">
    <source>
        <dbReference type="Pfam" id="PF20990"/>
    </source>
</evidence>
<organism evidence="6 7">
    <name type="scientific">Gracilibacillus salinarum</name>
    <dbReference type="NCBI Taxonomy" id="2932255"/>
    <lineage>
        <taxon>Bacteria</taxon>
        <taxon>Bacillati</taxon>
        <taxon>Bacillota</taxon>
        <taxon>Bacilli</taxon>
        <taxon>Bacillales</taxon>
        <taxon>Bacillaceae</taxon>
        <taxon>Gracilibacillus</taxon>
    </lineage>
</organism>
<keyword evidence="3" id="KW-0732">Signal</keyword>
<feature type="chain" id="PRO_5045975041" evidence="3">
    <location>
        <begin position="21"/>
        <end position="560"/>
    </location>
</feature>
<dbReference type="Pfam" id="PF09972">
    <property type="entry name" value="DUF2207"/>
    <property type="match status" value="1"/>
</dbReference>
<dbReference type="EMBL" id="CP095071">
    <property type="protein sequence ID" value="UOQ87452.1"/>
    <property type="molecule type" value="Genomic_DNA"/>
</dbReference>